<protein>
    <submittedName>
        <fullName evidence="1">Uncharacterized protein</fullName>
    </submittedName>
</protein>
<dbReference type="InterPro" id="IPR054687">
    <property type="entry name" value="Two-CW_dom"/>
</dbReference>
<comment type="caution">
    <text evidence="1">The sequence shown here is derived from an EMBL/GenBank/DDBJ whole genome shotgun (WGS) entry which is preliminary data.</text>
</comment>
<name>A0A2V3ZWH3_9BACT</name>
<evidence type="ECO:0000313" key="1">
    <source>
        <dbReference type="EMBL" id="PXY00601.1"/>
    </source>
</evidence>
<keyword evidence="2" id="KW-1185">Reference proteome</keyword>
<dbReference type="Proteomes" id="UP000248079">
    <property type="component" value="Unassembled WGS sequence"/>
</dbReference>
<evidence type="ECO:0000313" key="2">
    <source>
        <dbReference type="Proteomes" id="UP000248079"/>
    </source>
</evidence>
<gene>
    <name evidence="1" type="ORF">DF185_11850</name>
</gene>
<dbReference type="NCBIfam" id="NF045718">
    <property type="entry name" value="two_CW_domain"/>
    <property type="match status" value="1"/>
</dbReference>
<dbReference type="AlphaFoldDB" id="A0A2V3ZWH3"/>
<accession>A0A2V3ZWH3</accession>
<dbReference type="RefSeq" id="WP_110360975.1">
    <property type="nucleotide sequence ID" value="NZ_QFLI01000005.1"/>
</dbReference>
<organism evidence="1 2">
    <name type="scientific">Marinifilum breve</name>
    <dbReference type="NCBI Taxonomy" id="2184082"/>
    <lineage>
        <taxon>Bacteria</taxon>
        <taxon>Pseudomonadati</taxon>
        <taxon>Bacteroidota</taxon>
        <taxon>Bacteroidia</taxon>
        <taxon>Marinilabiliales</taxon>
        <taxon>Marinifilaceae</taxon>
    </lineage>
</organism>
<reference evidence="1 2" key="1">
    <citation type="submission" date="2018-05" db="EMBL/GenBank/DDBJ databases">
        <title>Marinifilum breve JC075T sp. nov., a marine bacterium isolated from Yongle Blue Hole in the South China Sea.</title>
        <authorList>
            <person name="Fu T."/>
        </authorList>
    </citation>
    <scope>NUCLEOTIDE SEQUENCE [LARGE SCALE GENOMIC DNA]</scope>
    <source>
        <strain evidence="1 2">JC075</strain>
    </source>
</reference>
<proteinExistence type="predicted"/>
<sequence length="101" mass="11298">MEKKNCWEYFNCGREIGGANTNELGICPASTKFEHSGVNHGSKAGRSCWTVEGTLCNKSIQGEIEEKLLGCINCSFFKMVNDEEGREFILLNEELVKKDDS</sequence>
<dbReference type="OrthoDB" id="1121642at2"/>
<dbReference type="EMBL" id="QFLI01000005">
    <property type="protein sequence ID" value="PXY00601.1"/>
    <property type="molecule type" value="Genomic_DNA"/>
</dbReference>